<evidence type="ECO:0000313" key="4">
    <source>
        <dbReference type="Proteomes" id="UP000019132"/>
    </source>
</evidence>
<keyword evidence="4" id="KW-1185">Reference proteome</keyword>
<dbReference type="EnsemblProtists" id="PYU1_T013618">
    <property type="protein sequence ID" value="PYU1_T013618"/>
    <property type="gene ID" value="PYU1_G013589"/>
</dbReference>
<sequence>MSSTLFNDQQRRPQDQHPLPHTQYVIYPPPRQAQSAQPQASQPQASSAPQGIQIRQGNQLDIEKHTNLLYQRARRVDAANRLFGANYDGNTVVIINPGRSLVKPYIRVPEGTYALVQHQGRDIDYVAPDGTKSAVWPPGYHWASLFTKVAHLVTQQYIVFDTPVKGCKTADDVTVGINICSVLRIMGDASKGEDPGLVRRFVYELGPNGLEVQLRAAQDEAVRALARSVQHTEVYQLRDGTMKERFQTGALNLRTNSEEIQYSKGVDEDGNTIPSARVLYCVTEDIRRNLNAQFNTYGVEIASVAITTVTLPDAFQDQMQSRTTHLSAIKEQNMKQRSDMQLLQYKEEIDTTKLKRKVMLMEEESTGFAKCAEIRKEIDLILADTRLVQEQIEQETRVRCNNIKVAADLKIAQIRAETQSIAAEIAAQGDADIAILDAEKQAMDVQLQATIREIKAAAEAKATETVARAEGVGAKQLEKYRAHELKMQQLDKLAALSRNSQTVIAGETSNSLLSEMLVANREQQILVNVDGAGQRR</sequence>
<reference evidence="4" key="1">
    <citation type="journal article" date="2010" name="Genome Biol.">
        <title>Genome sequence of the necrotrophic plant pathogen Pythium ultimum reveals original pathogenicity mechanisms and effector repertoire.</title>
        <authorList>
            <person name="Levesque C.A."/>
            <person name="Brouwer H."/>
            <person name="Cano L."/>
            <person name="Hamilton J.P."/>
            <person name="Holt C."/>
            <person name="Huitema E."/>
            <person name="Raffaele S."/>
            <person name="Robideau G.P."/>
            <person name="Thines M."/>
            <person name="Win J."/>
            <person name="Zerillo M.M."/>
            <person name="Beakes G.W."/>
            <person name="Boore J.L."/>
            <person name="Busam D."/>
            <person name="Dumas B."/>
            <person name="Ferriera S."/>
            <person name="Fuerstenberg S.I."/>
            <person name="Gachon C.M."/>
            <person name="Gaulin E."/>
            <person name="Govers F."/>
            <person name="Grenville-Briggs L."/>
            <person name="Horner N."/>
            <person name="Hostetler J."/>
            <person name="Jiang R.H."/>
            <person name="Johnson J."/>
            <person name="Krajaejun T."/>
            <person name="Lin H."/>
            <person name="Meijer H.J."/>
            <person name="Moore B."/>
            <person name="Morris P."/>
            <person name="Phuntmart V."/>
            <person name="Puiu D."/>
            <person name="Shetty J."/>
            <person name="Stajich J.E."/>
            <person name="Tripathy S."/>
            <person name="Wawra S."/>
            <person name="van West P."/>
            <person name="Whitty B.R."/>
            <person name="Coutinho P.M."/>
            <person name="Henrissat B."/>
            <person name="Martin F."/>
            <person name="Thomas P.D."/>
            <person name="Tyler B.M."/>
            <person name="De Vries R.P."/>
            <person name="Kamoun S."/>
            <person name="Yandell M."/>
            <person name="Tisserat N."/>
            <person name="Buell C.R."/>
        </authorList>
    </citation>
    <scope>NUCLEOTIDE SEQUENCE</scope>
    <source>
        <strain evidence="4">DAOM:BR144</strain>
    </source>
</reference>
<proteinExistence type="predicted"/>
<feature type="domain" description="Band 7" evidence="2">
    <location>
        <begin position="283"/>
        <end position="325"/>
    </location>
</feature>
<name>K3X8R9_GLOUD</name>
<dbReference type="HOGENOM" id="CLU_045622_0_0_1"/>
<dbReference type="PANTHER" id="PTHR43327:SF9">
    <property type="entry name" value="BAND 7 DOMAIN-CONTAINING PROTEIN"/>
    <property type="match status" value="1"/>
</dbReference>
<dbReference type="InterPro" id="IPR050710">
    <property type="entry name" value="Band7/mec-2_domain"/>
</dbReference>
<accession>K3X8R9</accession>
<dbReference type="InterPro" id="IPR036013">
    <property type="entry name" value="Band_7/SPFH_dom_sf"/>
</dbReference>
<feature type="domain" description="Band 7" evidence="2">
    <location>
        <begin position="107"/>
        <end position="241"/>
    </location>
</feature>
<dbReference type="Pfam" id="PF01145">
    <property type="entry name" value="Band_7"/>
    <property type="match status" value="2"/>
</dbReference>
<evidence type="ECO:0000313" key="3">
    <source>
        <dbReference type="EnsemblProtists" id="PYU1_T013618"/>
    </source>
</evidence>
<dbReference type="InterPro" id="IPR001107">
    <property type="entry name" value="Band_7"/>
</dbReference>
<feature type="compositionally biased region" description="Low complexity" evidence="1">
    <location>
        <begin position="32"/>
        <end position="50"/>
    </location>
</feature>
<evidence type="ECO:0000259" key="2">
    <source>
        <dbReference type="Pfam" id="PF01145"/>
    </source>
</evidence>
<reference evidence="4" key="2">
    <citation type="submission" date="2010-04" db="EMBL/GenBank/DDBJ databases">
        <authorList>
            <person name="Buell R."/>
            <person name="Hamilton J."/>
            <person name="Hostetler J."/>
        </authorList>
    </citation>
    <scope>NUCLEOTIDE SEQUENCE [LARGE SCALE GENOMIC DNA]</scope>
    <source>
        <strain evidence="4">DAOM:BR144</strain>
    </source>
</reference>
<dbReference type="AlphaFoldDB" id="K3X8R9"/>
<protein>
    <recommendedName>
        <fullName evidence="2">Band 7 domain-containing protein</fullName>
    </recommendedName>
</protein>
<dbReference type="Gene3D" id="3.30.479.30">
    <property type="entry name" value="Band 7 domain"/>
    <property type="match status" value="1"/>
</dbReference>
<dbReference type="InParanoid" id="K3X8R9"/>
<organism evidence="3 4">
    <name type="scientific">Globisporangium ultimum (strain ATCC 200006 / CBS 805.95 / DAOM BR144)</name>
    <name type="common">Pythium ultimum</name>
    <dbReference type="NCBI Taxonomy" id="431595"/>
    <lineage>
        <taxon>Eukaryota</taxon>
        <taxon>Sar</taxon>
        <taxon>Stramenopiles</taxon>
        <taxon>Oomycota</taxon>
        <taxon>Peronosporomycetes</taxon>
        <taxon>Pythiales</taxon>
        <taxon>Pythiaceae</taxon>
        <taxon>Globisporangium</taxon>
    </lineage>
</organism>
<dbReference type="OMA" id="TVGINIC"/>
<evidence type="ECO:0000256" key="1">
    <source>
        <dbReference type="SAM" id="MobiDB-lite"/>
    </source>
</evidence>
<dbReference type="EMBL" id="GL376597">
    <property type="status" value="NOT_ANNOTATED_CDS"/>
    <property type="molecule type" value="Genomic_DNA"/>
</dbReference>
<dbReference type="VEuPathDB" id="FungiDB:PYU1_G013589"/>
<reference evidence="3" key="3">
    <citation type="submission" date="2015-02" db="UniProtKB">
        <authorList>
            <consortium name="EnsemblProtists"/>
        </authorList>
    </citation>
    <scope>IDENTIFICATION</scope>
    <source>
        <strain evidence="3">DAOM BR144</strain>
    </source>
</reference>
<feature type="region of interest" description="Disordered" evidence="1">
    <location>
        <begin position="1"/>
        <end position="51"/>
    </location>
</feature>
<dbReference type="PANTHER" id="PTHR43327">
    <property type="entry name" value="STOMATIN-LIKE PROTEIN 2, MITOCHONDRIAL"/>
    <property type="match status" value="1"/>
</dbReference>
<dbReference type="eggNOG" id="ENOG502QVZP">
    <property type="taxonomic scope" value="Eukaryota"/>
</dbReference>
<dbReference type="Proteomes" id="UP000019132">
    <property type="component" value="Unassembled WGS sequence"/>
</dbReference>